<accession>X1EWE9</accession>
<proteinExistence type="predicted"/>
<gene>
    <name evidence="1" type="ORF">S03H2_22445</name>
</gene>
<feature type="non-terminal residue" evidence="1">
    <location>
        <position position="177"/>
    </location>
</feature>
<protein>
    <recommendedName>
        <fullName evidence="2">4Fe-4S ferredoxin-type domain-containing protein</fullName>
    </recommendedName>
</protein>
<dbReference type="EMBL" id="BARU01012089">
    <property type="protein sequence ID" value="GAH36902.1"/>
    <property type="molecule type" value="Genomic_DNA"/>
</dbReference>
<dbReference type="SUPFAM" id="SSF54862">
    <property type="entry name" value="4Fe-4S ferredoxins"/>
    <property type="match status" value="1"/>
</dbReference>
<dbReference type="AlphaFoldDB" id="X1EWE9"/>
<evidence type="ECO:0008006" key="2">
    <source>
        <dbReference type="Google" id="ProtNLM"/>
    </source>
</evidence>
<comment type="caution">
    <text evidence="1">The sequence shown here is derived from an EMBL/GenBank/DDBJ whole genome shotgun (WGS) entry which is preliminary data.</text>
</comment>
<sequence length="177" mass="20410">MNMFDKSHCEECKTAACMMKCQWINFESIDTAKKEIAKLINEDENCRILKECMVCFACDEYCPYNSHPFDIINELQEKYDSQNISPGIAENAIDTYKAKGEFVPRPIDPEKPILHKCAFSKMNAKEIIGPMFDDLQSVAGRHYFCQLVYQHVAKPSIIKERIPIILENFKKTGVNKD</sequence>
<dbReference type="PROSITE" id="PS00198">
    <property type="entry name" value="4FE4S_FER_1"/>
    <property type="match status" value="1"/>
</dbReference>
<evidence type="ECO:0000313" key="1">
    <source>
        <dbReference type="EMBL" id="GAH36902.1"/>
    </source>
</evidence>
<organism evidence="1">
    <name type="scientific">marine sediment metagenome</name>
    <dbReference type="NCBI Taxonomy" id="412755"/>
    <lineage>
        <taxon>unclassified sequences</taxon>
        <taxon>metagenomes</taxon>
        <taxon>ecological metagenomes</taxon>
    </lineage>
</organism>
<dbReference type="InterPro" id="IPR017900">
    <property type="entry name" value="4Fe4S_Fe_S_CS"/>
</dbReference>
<name>X1EWE9_9ZZZZ</name>
<reference evidence="1" key="1">
    <citation type="journal article" date="2014" name="Front. Microbiol.">
        <title>High frequency of phylogenetically diverse reductive dehalogenase-homologous genes in deep subseafloor sedimentary metagenomes.</title>
        <authorList>
            <person name="Kawai M."/>
            <person name="Futagami T."/>
            <person name="Toyoda A."/>
            <person name="Takaki Y."/>
            <person name="Nishi S."/>
            <person name="Hori S."/>
            <person name="Arai W."/>
            <person name="Tsubouchi T."/>
            <person name="Morono Y."/>
            <person name="Uchiyama I."/>
            <person name="Ito T."/>
            <person name="Fujiyama A."/>
            <person name="Inagaki F."/>
            <person name="Takami H."/>
        </authorList>
    </citation>
    <scope>NUCLEOTIDE SEQUENCE</scope>
    <source>
        <strain evidence="1">Expedition CK06-06</strain>
    </source>
</reference>